<dbReference type="InParanoid" id="K3ZY73"/>
<evidence type="ECO:0000313" key="2">
    <source>
        <dbReference type="Proteomes" id="UP000004995"/>
    </source>
</evidence>
<proteinExistence type="predicted"/>
<dbReference type="HOGENOM" id="CLU_2113151_0_0_1"/>
<name>K3ZY73_SETIT</name>
<dbReference type="AlphaFoldDB" id="K3ZY73"/>
<evidence type="ECO:0000313" key="1">
    <source>
        <dbReference type="EnsemblPlants" id="KQL23216"/>
    </source>
</evidence>
<dbReference type="Gramene" id="KQL23216">
    <property type="protein sequence ID" value="KQL23216"/>
    <property type="gene ID" value="SETIT_031555mg"/>
</dbReference>
<dbReference type="Proteomes" id="UP000004995">
    <property type="component" value="Unassembled WGS sequence"/>
</dbReference>
<sequence length="115" mass="12763">MDIDTLKCWWPKLRSWRRIRPALATHPAPVTCICPPPRCESRQHTLAPAMMAAADSSSRNSGECLEGEVDVLPVSPLDSWSSAASSNARPAGLAAVAASRRRRTWVRVWVEKGRW</sequence>
<dbReference type="EMBL" id="AGNK02000809">
    <property type="status" value="NOT_ANNOTATED_CDS"/>
    <property type="molecule type" value="Genomic_DNA"/>
</dbReference>
<dbReference type="EnsemblPlants" id="KQL23216">
    <property type="protein sequence ID" value="KQL23216"/>
    <property type="gene ID" value="SETIT_031555mg"/>
</dbReference>
<accession>K3ZY73</accession>
<protein>
    <submittedName>
        <fullName evidence="1">Uncharacterized protein</fullName>
    </submittedName>
</protein>
<organism evidence="1 2">
    <name type="scientific">Setaria italica</name>
    <name type="common">Foxtail millet</name>
    <name type="synonym">Panicum italicum</name>
    <dbReference type="NCBI Taxonomy" id="4555"/>
    <lineage>
        <taxon>Eukaryota</taxon>
        <taxon>Viridiplantae</taxon>
        <taxon>Streptophyta</taxon>
        <taxon>Embryophyta</taxon>
        <taxon>Tracheophyta</taxon>
        <taxon>Spermatophyta</taxon>
        <taxon>Magnoliopsida</taxon>
        <taxon>Liliopsida</taxon>
        <taxon>Poales</taxon>
        <taxon>Poaceae</taxon>
        <taxon>PACMAD clade</taxon>
        <taxon>Panicoideae</taxon>
        <taxon>Panicodae</taxon>
        <taxon>Paniceae</taxon>
        <taxon>Cenchrinae</taxon>
        <taxon>Setaria</taxon>
    </lineage>
</organism>
<reference evidence="1" key="2">
    <citation type="submission" date="2018-08" db="UniProtKB">
        <authorList>
            <consortium name="EnsemblPlants"/>
        </authorList>
    </citation>
    <scope>IDENTIFICATION</scope>
    <source>
        <strain evidence="1">Yugu1</strain>
    </source>
</reference>
<reference evidence="2" key="1">
    <citation type="journal article" date="2012" name="Nat. Biotechnol.">
        <title>Reference genome sequence of the model plant Setaria.</title>
        <authorList>
            <person name="Bennetzen J.L."/>
            <person name="Schmutz J."/>
            <person name="Wang H."/>
            <person name="Percifield R."/>
            <person name="Hawkins J."/>
            <person name="Pontaroli A.C."/>
            <person name="Estep M."/>
            <person name="Feng L."/>
            <person name="Vaughn J.N."/>
            <person name="Grimwood J."/>
            <person name="Jenkins J."/>
            <person name="Barry K."/>
            <person name="Lindquist E."/>
            <person name="Hellsten U."/>
            <person name="Deshpande S."/>
            <person name="Wang X."/>
            <person name="Wu X."/>
            <person name="Mitros T."/>
            <person name="Triplett J."/>
            <person name="Yang X."/>
            <person name="Ye C.Y."/>
            <person name="Mauro-Herrera M."/>
            <person name="Wang L."/>
            <person name="Li P."/>
            <person name="Sharma M."/>
            <person name="Sharma R."/>
            <person name="Ronald P.C."/>
            <person name="Panaud O."/>
            <person name="Kellogg E.A."/>
            <person name="Brutnell T.P."/>
            <person name="Doust A.N."/>
            <person name="Tuskan G.A."/>
            <person name="Rokhsar D."/>
            <person name="Devos K.M."/>
        </authorList>
    </citation>
    <scope>NUCLEOTIDE SEQUENCE [LARGE SCALE GENOMIC DNA]</scope>
    <source>
        <strain evidence="2">cv. Yugu1</strain>
    </source>
</reference>
<keyword evidence="2" id="KW-1185">Reference proteome</keyword>